<dbReference type="Pfam" id="PF01872">
    <property type="entry name" value="RibD_C"/>
    <property type="match status" value="1"/>
</dbReference>
<organism evidence="5 6">
    <name type="scientific">Cellulomonas wangsupingiae</name>
    <dbReference type="NCBI Taxonomy" id="2968085"/>
    <lineage>
        <taxon>Bacteria</taxon>
        <taxon>Bacillati</taxon>
        <taxon>Actinomycetota</taxon>
        <taxon>Actinomycetes</taxon>
        <taxon>Micrococcales</taxon>
        <taxon>Cellulomonadaceae</taxon>
        <taxon>Cellulomonas</taxon>
    </lineage>
</organism>
<evidence type="ECO:0000313" key="6">
    <source>
        <dbReference type="Proteomes" id="UP001317322"/>
    </source>
</evidence>
<keyword evidence="6" id="KW-1185">Reference proteome</keyword>
<sequence>MPTDAPPLDLLLPGVPRTFRHLPGEPDLVALLGRGRPARHVTATMVASVDGAACGPDGRSGSLGTPADRRVFAVLRALADVVLVGAGTVRAEGYRELPVVDHLRGARAAAGRAPALVLAIVTRRGHVPREVLHGALDVVVVTGAAGAERARAQLPADRVVAVPRDDDPGSPDLAAALDVLAARGLGHVQAEGGPRLLADLLAADLVDELCLTTSPLLLAGAAPRAAAGAGPLDPPRPARLRHLLRAPDDTLLTCWDLRPPVGSGA</sequence>
<keyword evidence="2" id="KW-0521">NADP</keyword>
<dbReference type="RefSeq" id="WP_227562862.1">
    <property type="nucleotide sequence ID" value="NZ_CP101989.1"/>
</dbReference>
<accession>A0ABY5KAL1</accession>
<feature type="domain" description="Bacterial bifunctional deaminase-reductase C-terminal" evidence="4">
    <location>
        <begin position="39"/>
        <end position="236"/>
    </location>
</feature>
<dbReference type="InterPro" id="IPR002734">
    <property type="entry name" value="RibDG_C"/>
</dbReference>
<name>A0ABY5KAL1_9CELL</name>
<evidence type="ECO:0000256" key="3">
    <source>
        <dbReference type="ARBA" id="ARBA00023002"/>
    </source>
</evidence>
<dbReference type="PANTHER" id="PTHR38011:SF7">
    <property type="entry name" value="2,5-DIAMINO-6-RIBOSYLAMINO-4(3H)-PYRIMIDINONE 5'-PHOSPHATE REDUCTASE"/>
    <property type="match status" value="1"/>
</dbReference>
<evidence type="ECO:0000313" key="5">
    <source>
        <dbReference type="EMBL" id="UUI66813.1"/>
    </source>
</evidence>
<dbReference type="Gene3D" id="3.40.430.10">
    <property type="entry name" value="Dihydrofolate Reductase, subunit A"/>
    <property type="match status" value="1"/>
</dbReference>
<evidence type="ECO:0000259" key="4">
    <source>
        <dbReference type="Pfam" id="PF01872"/>
    </source>
</evidence>
<gene>
    <name evidence="5" type="ORF">NP075_08975</name>
</gene>
<dbReference type="InterPro" id="IPR050765">
    <property type="entry name" value="Riboflavin_Biosynth_HTPR"/>
</dbReference>
<reference evidence="5 6" key="1">
    <citation type="submission" date="2022-07" db="EMBL/GenBank/DDBJ databases">
        <title>Novel species in genus cellulomonas.</title>
        <authorList>
            <person name="Ye L."/>
        </authorList>
    </citation>
    <scope>NUCLEOTIDE SEQUENCE [LARGE SCALE GENOMIC DNA]</scope>
    <source>
        <strain evidence="6">zg-Y908</strain>
    </source>
</reference>
<comment type="pathway">
    <text evidence="1">Cofactor biosynthesis; riboflavin biosynthesis.</text>
</comment>
<proteinExistence type="predicted"/>
<dbReference type="Proteomes" id="UP001317322">
    <property type="component" value="Chromosome"/>
</dbReference>
<keyword evidence="3" id="KW-0560">Oxidoreductase</keyword>
<dbReference type="InterPro" id="IPR024072">
    <property type="entry name" value="DHFR-like_dom_sf"/>
</dbReference>
<dbReference type="EMBL" id="CP101989">
    <property type="protein sequence ID" value="UUI66813.1"/>
    <property type="molecule type" value="Genomic_DNA"/>
</dbReference>
<evidence type="ECO:0000256" key="2">
    <source>
        <dbReference type="ARBA" id="ARBA00022857"/>
    </source>
</evidence>
<dbReference type="PANTHER" id="PTHR38011">
    <property type="entry name" value="DIHYDROFOLATE REDUCTASE FAMILY PROTEIN (AFU_ORTHOLOGUE AFUA_8G06820)"/>
    <property type="match status" value="1"/>
</dbReference>
<protein>
    <submittedName>
        <fullName evidence="5">Dihydrofolate reductase family protein</fullName>
    </submittedName>
</protein>
<evidence type="ECO:0000256" key="1">
    <source>
        <dbReference type="ARBA" id="ARBA00005104"/>
    </source>
</evidence>
<dbReference type="SUPFAM" id="SSF53597">
    <property type="entry name" value="Dihydrofolate reductase-like"/>
    <property type="match status" value="1"/>
</dbReference>